<keyword evidence="4" id="KW-1185">Reference proteome</keyword>
<evidence type="ECO:0000313" key="4">
    <source>
        <dbReference type="Proteomes" id="UP000671914"/>
    </source>
</evidence>
<keyword evidence="2" id="KW-0732">Signal</keyword>
<reference evidence="3" key="1">
    <citation type="submission" date="2021-03" db="EMBL/GenBank/DDBJ databases">
        <title>Agromyces archimandritus sp. nov., isolated from the cockroach Archimandrita tessellata.</title>
        <authorList>
            <person name="Guzman J."/>
            <person name="Ortuzar M."/>
            <person name="Poehlein A."/>
            <person name="Daniel R."/>
            <person name="Trujillo M."/>
            <person name="Vilcinskas A."/>
        </authorList>
    </citation>
    <scope>NUCLEOTIDE SEQUENCE</scope>
    <source>
        <strain evidence="3">G127AT</strain>
    </source>
</reference>
<feature type="region of interest" description="Disordered" evidence="1">
    <location>
        <begin position="24"/>
        <end position="50"/>
    </location>
</feature>
<keyword evidence="3" id="KW-0378">Hydrolase</keyword>
<dbReference type="InterPro" id="IPR005152">
    <property type="entry name" value="Lipase_secreted"/>
</dbReference>
<dbReference type="AlphaFoldDB" id="A0A975IPD5"/>
<dbReference type="EMBL" id="CP071696">
    <property type="protein sequence ID" value="QTX05527.1"/>
    <property type="molecule type" value="Genomic_DNA"/>
</dbReference>
<protein>
    <submittedName>
        <fullName evidence="3">Alpha/beta hydrolase</fullName>
    </submittedName>
</protein>
<dbReference type="Gene3D" id="3.40.50.1820">
    <property type="entry name" value="alpha/beta hydrolase"/>
    <property type="match status" value="2"/>
</dbReference>
<feature type="signal peptide" evidence="2">
    <location>
        <begin position="1"/>
        <end position="27"/>
    </location>
</feature>
<dbReference type="PROSITE" id="PS51257">
    <property type="entry name" value="PROKAR_LIPOPROTEIN"/>
    <property type="match status" value="1"/>
</dbReference>
<dbReference type="GO" id="GO:0016042">
    <property type="term" value="P:lipid catabolic process"/>
    <property type="evidence" value="ECO:0007669"/>
    <property type="project" value="InterPro"/>
</dbReference>
<dbReference type="SUPFAM" id="SSF53474">
    <property type="entry name" value="alpha/beta-Hydrolases"/>
    <property type="match status" value="1"/>
</dbReference>
<feature type="chain" id="PRO_5037225494" evidence="2">
    <location>
        <begin position="28"/>
        <end position="418"/>
    </location>
</feature>
<sequence>MIESRGTIALVLTAASALALSACTGDAAPTDSPSDEPATEPPTTEPPGDDPVALWRDFEKFNALPRDAFYDAQPNGEAGTLIAVEAFDGWKLPDTLMHRIVYNSVDTDGDPVAASAAVLVPWGPVPDGGWPVVAWGHGTSGVDPSCAPSLLKDLYYPEIMLALLANGYAVVATDYSGLGAGDGHEYISMPANADDLRYAVPAAREAVPELSEQWVAMGHSQGGQAAWGAASRTSDDGAVDGLVGAVALAPATPLDLMTEQDLRAPGMGVYLPYVAASLELQFGVDREDVLSEAGLAAYDDVVASCLPVAMAIVGEEATIEAFADPDWLGVAAAETLAERNVYTDTTLKVPLLAVAGAEDMAVPAHTVQTVVDRQCETGGTVAFRTVDGDHDEMIGNALPDIIEWIGARFAGEEATGGC</sequence>
<evidence type="ECO:0000313" key="3">
    <source>
        <dbReference type="EMBL" id="QTX05527.1"/>
    </source>
</evidence>
<dbReference type="RefSeq" id="WP_210900537.1">
    <property type="nucleotide sequence ID" value="NZ_CP071696.1"/>
</dbReference>
<organism evidence="3 4">
    <name type="scientific">Agromyces archimandritae</name>
    <dbReference type="NCBI Taxonomy" id="2781962"/>
    <lineage>
        <taxon>Bacteria</taxon>
        <taxon>Bacillati</taxon>
        <taxon>Actinomycetota</taxon>
        <taxon>Actinomycetes</taxon>
        <taxon>Micrococcales</taxon>
        <taxon>Microbacteriaceae</taxon>
        <taxon>Agromyces</taxon>
    </lineage>
</organism>
<dbReference type="Proteomes" id="UP000671914">
    <property type="component" value="Chromosome"/>
</dbReference>
<dbReference type="Pfam" id="PF03583">
    <property type="entry name" value="LIP"/>
    <property type="match status" value="1"/>
</dbReference>
<dbReference type="PANTHER" id="PTHR34853:SF1">
    <property type="entry name" value="LIPASE 5"/>
    <property type="match status" value="1"/>
</dbReference>
<accession>A0A975IPD5</accession>
<dbReference type="GO" id="GO:0004806">
    <property type="term" value="F:triacylglycerol lipase activity"/>
    <property type="evidence" value="ECO:0007669"/>
    <property type="project" value="InterPro"/>
</dbReference>
<evidence type="ECO:0000256" key="2">
    <source>
        <dbReference type="SAM" id="SignalP"/>
    </source>
</evidence>
<dbReference type="PANTHER" id="PTHR34853">
    <property type="match status" value="1"/>
</dbReference>
<name>A0A975IPD5_9MICO</name>
<gene>
    <name evidence="3" type="ORF">G127AT_04740</name>
</gene>
<dbReference type="InterPro" id="IPR029058">
    <property type="entry name" value="AB_hydrolase_fold"/>
</dbReference>
<proteinExistence type="predicted"/>
<evidence type="ECO:0000256" key="1">
    <source>
        <dbReference type="SAM" id="MobiDB-lite"/>
    </source>
</evidence>
<dbReference type="PIRSF" id="PIRSF029171">
    <property type="entry name" value="Esterase_LipA"/>
    <property type="match status" value="1"/>
</dbReference>
<dbReference type="KEGG" id="aarc:G127AT_04740"/>